<gene>
    <name evidence="6" type="ORF">ACFFU1_04820</name>
</gene>
<keyword evidence="5" id="KW-0472">Membrane</keyword>
<keyword evidence="4" id="KW-0175">Coiled coil</keyword>
<dbReference type="PROSITE" id="PS50005">
    <property type="entry name" value="TPR"/>
    <property type="match status" value="2"/>
</dbReference>
<evidence type="ECO:0000313" key="7">
    <source>
        <dbReference type="Proteomes" id="UP001589590"/>
    </source>
</evidence>
<dbReference type="Gene3D" id="1.25.40.10">
    <property type="entry name" value="Tetratricopeptide repeat domain"/>
    <property type="match status" value="3"/>
</dbReference>
<feature type="repeat" description="TPR" evidence="3">
    <location>
        <begin position="310"/>
        <end position="343"/>
    </location>
</feature>
<sequence>MSRKNMDYQYIIELCKIIAVVLGVLSALVGGFGLWAYFKNKQVEQVVELEAVKRNEHVMSNVENNTVGLIENKKDVSMIKEEVSNLKAQLRELLDERRQQVEEYLSREQQDEIIRNRFNVSGADIEMLIEKATQKSETYITQAMGYELNYDYGMAELCYIKALEVAVQPVDKADILFSLGGVYYHNGDHLKATQCYKDSIVFYGDVESKSAEDLWNLSYIYSSLGIIEKEKSKYLKAIEFYKRALNLREKLVDLDYDKYVSDLAKIYMNFAVTYGHIRESDKAIAFSLKAIDIFKTLDFANEIDTKLHFVSCYSNLGNIYKNQNDFENAKDSFQKTLKILGDPVGNTSARFAEIYAGIHLNYGEVLYELNDNELASFHVNIGVKIFDNLFKISPSRYRVKYLGSYYSLGKVLRQGRRYNDCILLLENLIKNQASDLLKDKYDLKMIEANIYFLLGQSYHESRVEKGVSLNYFKKAYAIYSMFSESSEAEIWKQQSMNYIDLINKKSDSK</sequence>
<keyword evidence="2 3" id="KW-0802">TPR repeat</keyword>
<reference evidence="6 7" key="1">
    <citation type="submission" date="2024-09" db="EMBL/GenBank/DDBJ databases">
        <authorList>
            <person name="Sun Q."/>
            <person name="Mori K."/>
        </authorList>
    </citation>
    <scope>NUCLEOTIDE SEQUENCE [LARGE SCALE GENOMIC DNA]</scope>
    <source>
        <strain evidence="6 7">CECT 8300</strain>
    </source>
</reference>
<dbReference type="InterPro" id="IPR019734">
    <property type="entry name" value="TPR_rpt"/>
</dbReference>
<dbReference type="Pfam" id="PF13181">
    <property type="entry name" value="TPR_8"/>
    <property type="match status" value="1"/>
</dbReference>
<feature type="transmembrane region" description="Helical" evidence="5">
    <location>
        <begin position="12"/>
        <end position="38"/>
    </location>
</feature>
<comment type="caution">
    <text evidence="6">The sequence shown here is derived from an EMBL/GenBank/DDBJ whole genome shotgun (WGS) entry which is preliminary data.</text>
</comment>
<proteinExistence type="predicted"/>
<evidence type="ECO:0000256" key="4">
    <source>
        <dbReference type="SAM" id="Coils"/>
    </source>
</evidence>
<evidence type="ECO:0000256" key="5">
    <source>
        <dbReference type="SAM" id="Phobius"/>
    </source>
</evidence>
<organism evidence="6 7">
    <name type="scientific">Algibacter miyuki</name>
    <dbReference type="NCBI Taxonomy" id="1306933"/>
    <lineage>
        <taxon>Bacteria</taxon>
        <taxon>Pseudomonadati</taxon>
        <taxon>Bacteroidota</taxon>
        <taxon>Flavobacteriia</taxon>
        <taxon>Flavobacteriales</taxon>
        <taxon>Flavobacteriaceae</taxon>
        <taxon>Algibacter</taxon>
    </lineage>
</organism>
<dbReference type="PANTHER" id="PTHR45641">
    <property type="entry name" value="TETRATRICOPEPTIDE REPEAT PROTEIN (AFU_ORTHOLOGUE AFUA_6G03870)"/>
    <property type="match status" value="1"/>
</dbReference>
<accession>A0ABV5GXJ1</accession>
<evidence type="ECO:0000313" key="6">
    <source>
        <dbReference type="EMBL" id="MFB9104206.1"/>
    </source>
</evidence>
<dbReference type="PANTHER" id="PTHR45641:SF19">
    <property type="entry name" value="NEPHROCYSTIN-3"/>
    <property type="match status" value="1"/>
</dbReference>
<evidence type="ECO:0000256" key="1">
    <source>
        <dbReference type="ARBA" id="ARBA00022737"/>
    </source>
</evidence>
<keyword evidence="7" id="KW-1185">Reference proteome</keyword>
<keyword evidence="1" id="KW-0677">Repeat</keyword>
<protein>
    <submittedName>
        <fullName evidence="6">Tetratricopeptide repeat protein</fullName>
    </submittedName>
</protein>
<dbReference type="EMBL" id="JBHMFA010000004">
    <property type="protein sequence ID" value="MFB9104206.1"/>
    <property type="molecule type" value="Genomic_DNA"/>
</dbReference>
<dbReference type="Proteomes" id="UP001589590">
    <property type="component" value="Unassembled WGS sequence"/>
</dbReference>
<name>A0ABV5GXJ1_9FLAO</name>
<evidence type="ECO:0000256" key="2">
    <source>
        <dbReference type="ARBA" id="ARBA00022803"/>
    </source>
</evidence>
<dbReference type="InterPro" id="IPR011990">
    <property type="entry name" value="TPR-like_helical_dom_sf"/>
</dbReference>
<keyword evidence="5" id="KW-0812">Transmembrane</keyword>
<dbReference type="SMART" id="SM00028">
    <property type="entry name" value="TPR"/>
    <property type="match status" value="7"/>
</dbReference>
<evidence type="ECO:0000256" key="3">
    <source>
        <dbReference type="PROSITE-ProRule" id="PRU00339"/>
    </source>
</evidence>
<feature type="coiled-coil region" evidence="4">
    <location>
        <begin position="76"/>
        <end position="107"/>
    </location>
</feature>
<feature type="repeat" description="TPR" evidence="3">
    <location>
        <begin position="218"/>
        <end position="251"/>
    </location>
</feature>
<dbReference type="RefSeq" id="WP_377878610.1">
    <property type="nucleotide sequence ID" value="NZ_JBHMFA010000004.1"/>
</dbReference>
<dbReference type="SUPFAM" id="SSF48452">
    <property type="entry name" value="TPR-like"/>
    <property type="match status" value="1"/>
</dbReference>
<keyword evidence="5" id="KW-1133">Transmembrane helix</keyword>